<evidence type="ECO:0000256" key="4">
    <source>
        <dbReference type="ARBA" id="ARBA00022980"/>
    </source>
</evidence>
<dbReference type="Pfam" id="PF09812">
    <property type="entry name" value="MRP-L28"/>
    <property type="match status" value="1"/>
</dbReference>
<evidence type="ECO:0000256" key="5">
    <source>
        <dbReference type="ARBA" id="ARBA00023128"/>
    </source>
</evidence>
<keyword evidence="5" id="KW-0496">Mitochondrion</keyword>
<sequence length="230" mass="26605">MLEANCRPQKLAELNMLFQVIALANHNNNDTAGLPPETALGMAQSLRNTLNLSHRLCVSIPMVVLTQGLGAEPLKKKKRIDPMIIRQKEERRKKKIEKMIRRLEKNAGQLKPIDELEVPHALMQQMDIRKRQEVPISEEVAEQRAQLAKQWCHYKFEQHQVEVTMLKKIMVARDQALEELRQESEDLWLEAIQVDPALLPFRAKGPVATPPIKDYDTPDGEYYNITKKWD</sequence>
<evidence type="ECO:0000256" key="8">
    <source>
        <dbReference type="ARBA" id="ARBA00083752"/>
    </source>
</evidence>
<dbReference type="Proteomes" id="UP001487740">
    <property type="component" value="Unassembled WGS sequence"/>
</dbReference>
<dbReference type="GO" id="GO:0005762">
    <property type="term" value="C:mitochondrial large ribosomal subunit"/>
    <property type="evidence" value="ECO:0007669"/>
    <property type="project" value="InterPro"/>
</dbReference>
<dbReference type="InterPro" id="IPR019192">
    <property type="entry name" value="Ribosomal_mL40"/>
</dbReference>
<keyword evidence="6" id="KW-0687">Ribonucleoprotein</keyword>
<proteinExistence type="inferred from homology"/>
<dbReference type="PANTHER" id="PTHR13359">
    <property type="entry name" value="39S RIBOSOMAL PROTEIN L40, MITOCHONDRIAL"/>
    <property type="match status" value="1"/>
</dbReference>
<gene>
    <name evidence="9" type="ORF">O3P69_000667</name>
</gene>
<accession>A0AAW0UT71</accession>
<dbReference type="AlphaFoldDB" id="A0AAW0UT71"/>
<comment type="subcellular location">
    <subcellularLocation>
        <location evidence="1">Mitochondrion</location>
    </subcellularLocation>
</comment>
<dbReference type="PANTHER" id="PTHR13359:SF2">
    <property type="entry name" value="LARGE RIBOSOMAL SUBUNIT PROTEIN ML40"/>
    <property type="match status" value="1"/>
</dbReference>
<evidence type="ECO:0000256" key="2">
    <source>
        <dbReference type="ARBA" id="ARBA00009360"/>
    </source>
</evidence>
<keyword evidence="10" id="KW-1185">Reference proteome</keyword>
<keyword evidence="4" id="KW-0689">Ribosomal protein</keyword>
<evidence type="ECO:0000256" key="3">
    <source>
        <dbReference type="ARBA" id="ARBA00022946"/>
    </source>
</evidence>
<evidence type="ECO:0000256" key="1">
    <source>
        <dbReference type="ARBA" id="ARBA00004173"/>
    </source>
</evidence>
<evidence type="ECO:0000313" key="9">
    <source>
        <dbReference type="EMBL" id="KAK8402398.1"/>
    </source>
</evidence>
<dbReference type="InterPro" id="IPR039145">
    <property type="entry name" value="Ribosomal_mL40_metazoa/plant"/>
</dbReference>
<reference evidence="9 10" key="1">
    <citation type="submission" date="2023-03" db="EMBL/GenBank/DDBJ databases">
        <title>High-quality genome of Scylla paramamosain provides insights in environmental adaptation.</title>
        <authorList>
            <person name="Zhang L."/>
        </authorList>
    </citation>
    <scope>NUCLEOTIDE SEQUENCE [LARGE SCALE GENOMIC DNA]</scope>
    <source>
        <strain evidence="9">LZ_2023a</strain>
        <tissue evidence="9">Muscle</tissue>
    </source>
</reference>
<name>A0AAW0UT71_SCYPA</name>
<dbReference type="EMBL" id="JARAKH010000007">
    <property type="protein sequence ID" value="KAK8402398.1"/>
    <property type="molecule type" value="Genomic_DNA"/>
</dbReference>
<evidence type="ECO:0000256" key="7">
    <source>
        <dbReference type="ARBA" id="ARBA00035192"/>
    </source>
</evidence>
<organism evidence="9 10">
    <name type="scientific">Scylla paramamosain</name>
    <name type="common">Mud crab</name>
    <dbReference type="NCBI Taxonomy" id="85552"/>
    <lineage>
        <taxon>Eukaryota</taxon>
        <taxon>Metazoa</taxon>
        <taxon>Ecdysozoa</taxon>
        <taxon>Arthropoda</taxon>
        <taxon>Crustacea</taxon>
        <taxon>Multicrustacea</taxon>
        <taxon>Malacostraca</taxon>
        <taxon>Eumalacostraca</taxon>
        <taxon>Eucarida</taxon>
        <taxon>Decapoda</taxon>
        <taxon>Pleocyemata</taxon>
        <taxon>Brachyura</taxon>
        <taxon>Eubrachyura</taxon>
        <taxon>Portunoidea</taxon>
        <taxon>Portunidae</taxon>
        <taxon>Portuninae</taxon>
        <taxon>Scylla</taxon>
    </lineage>
</organism>
<comment type="similarity">
    <text evidence="2">Belongs to the mitochondrion-specific ribosomal protein mL40 family.</text>
</comment>
<protein>
    <recommendedName>
        <fullName evidence="7">Large ribosomal subunit protein mL40</fullName>
    </recommendedName>
    <alternativeName>
        <fullName evidence="8">39S ribosomal protein L40, mitochondrial</fullName>
    </alternativeName>
</protein>
<dbReference type="FunFam" id="6.10.250.3440:FF:000001">
    <property type="entry name" value="Mitochondrial ribosomal protein L40"/>
    <property type="match status" value="1"/>
</dbReference>
<evidence type="ECO:0000313" key="10">
    <source>
        <dbReference type="Proteomes" id="UP001487740"/>
    </source>
</evidence>
<dbReference type="Gene3D" id="6.10.250.3440">
    <property type="match status" value="1"/>
</dbReference>
<evidence type="ECO:0000256" key="6">
    <source>
        <dbReference type="ARBA" id="ARBA00023274"/>
    </source>
</evidence>
<keyword evidence="3" id="KW-0809">Transit peptide</keyword>
<comment type="caution">
    <text evidence="9">The sequence shown here is derived from an EMBL/GenBank/DDBJ whole genome shotgun (WGS) entry which is preliminary data.</text>
</comment>